<dbReference type="GO" id="GO:0005886">
    <property type="term" value="C:plasma membrane"/>
    <property type="evidence" value="ECO:0007669"/>
    <property type="project" value="TreeGrafter"/>
</dbReference>
<keyword evidence="2" id="KW-0812">Transmembrane</keyword>
<evidence type="ECO:0000259" key="3">
    <source>
        <dbReference type="Pfam" id="PF01478"/>
    </source>
</evidence>
<feature type="transmembrane region" description="Helical" evidence="2">
    <location>
        <begin position="196"/>
        <end position="220"/>
    </location>
</feature>
<keyword evidence="2" id="KW-0472">Membrane</keyword>
<dbReference type="GO" id="GO:0032259">
    <property type="term" value="P:methylation"/>
    <property type="evidence" value="ECO:0007669"/>
    <property type="project" value="UniProtKB-KW"/>
</dbReference>
<dbReference type="GO" id="GO:0006465">
    <property type="term" value="P:signal peptide processing"/>
    <property type="evidence" value="ECO:0007669"/>
    <property type="project" value="TreeGrafter"/>
</dbReference>
<dbReference type="Gene3D" id="1.20.120.1220">
    <property type="match status" value="1"/>
</dbReference>
<feature type="transmembrane region" description="Helical" evidence="2">
    <location>
        <begin position="88"/>
        <end position="104"/>
    </location>
</feature>
<feature type="domain" description="Prepilin type IV endopeptidase peptidase" evidence="3">
    <location>
        <begin position="116"/>
        <end position="218"/>
    </location>
</feature>
<proteinExistence type="inferred from homology"/>
<feature type="transmembrane region" description="Helical" evidence="2">
    <location>
        <begin position="110"/>
        <end position="131"/>
    </location>
</feature>
<gene>
    <name evidence="4" type="ORF">SAMN05421684_7136</name>
</gene>
<dbReference type="AlphaFoldDB" id="A0A1H3UFS3"/>
<evidence type="ECO:0000313" key="5">
    <source>
        <dbReference type="Proteomes" id="UP000199632"/>
    </source>
</evidence>
<sequence length="261" mass="26362">MTLGFAVVDDYDAPVSLPLVLVAGTLGACWGAVLPGLIARFAVVWPEEQPQAPAWRRSCPHCGADRPRWWRAAGRCPACGRAPVPGRWLLVPVTALVCAVPAAAVGPTAVLPAVLLLGALAVPLAAVDLLVLRLPDPLVGLLFGGGLALLGLAAVLDGAGHGLLRALAAAAACGAGYGLVALVLRGQIGFGDVKLGAALGLYLGWFGWPAVVAGVVFAPVVNLPLVIGLLVSGRTDRRSAAPFGPAMLAAALSVVTLVALR</sequence>
<dbReference type="PANTHER" id="PTHR30487">
    <property type="entry name" value="TYPE 4 PREPILIN-LIKE PROTEINS LEADER PEPTIDE-PROCESSING ENZYME"/>
    <property type="match status" value="1"/>
</dbReference>
<dbReference type="EMBL" id="FNQB01000004">
    <property type="protein sequence ID" value="SDZ60901.1"/>
    <property type="molecule type" value="Genomic_DNA"/>
</dbReference>
<dbReference type="Proteomes" id="UP000199632">
    <property type="component" value="Unassembled WGS sequence"/>
</dbReference>
<accession>A0A1H3UFS3</accession>
<dbReference type="STRING" id="137265.SAMN05421684_7136"/>
<dbReference type="InterPro" id="IPR000045">
    <property type="entry name" value="Prepilin_IV_endopep_pep"/>
</dbReference>
<evidence type="ECO:0000256" key="1">
    <source>
        <dbReference type="ARBA" id="ARBA00005801"/>
    </source>
</evidence>
<feature type="transmembrane region" description="Helical" evidence="2">
    <location>
        <begin position="20"/>
        <end position="43"/>
    </location>
</feature>
<dbReference type="PANTHER" id="PTHR30487:SF0">
    <property type="entry name" value="PREPILIN LEADER PEPTIDASE_N-METHYLTRANSFERASE-RELATED"/>
    <property type="match status" value="1"/>
</dbReference>
<feature type="transmembrane region" description="Helical" evidence="2">
    <location>
        <begin position="162"/>
        <end position="184"/>
    </location>
</feature>
<reference evidence="5" key="1">
    <citation type="submission" date="2016-10" db="EMBL/GenBank/DDBJ databases">
        <authorList>
            <person name="Varghese N."/>
            <person name="Submissions S."/>
        </authorList>
    </citation>
    <scope>NUCLEOTIDE SEQUENCE [LARGE SCALE GENOMIC DNA]</scope>
    <source>
        <strain evidence="5">DSM 44718</strain>
    </source>
</reference>
<keyword evidence="4" id="KW-0489">Methyltransferase</keyword>
<dbReference type="InterPro" id="IPR050882">
    <property type="entry name" value="Prepilin_peptidase/N-MTase"/>
</dbReference>
<feature type="transmembrane region" description="Helical" evidence="2">
    <location>
        <begin position="240"/>
        <end position="260"/>
    </location>
</feature>
<comment type="similarity">
    <text evidence="1">Belongs to the peptidase A24 family.</text>
</comment>
<organism evidence="4 5">
    <name type="scientific">Asanoa ishikariensis</name>
    <dbReference type="NCBI Taxonomy" id="137265"/>
    <lineage>
        <taxon>Bacteria</taxon>
        <taxon>Bacillati</taxon>
        <taxon>Actinomycetota</taxon>
        <taxon>Actinomycetes</taxon>
        <taxon>Micromonosporales</taxon>
        <taxon>Micromonosporaceae</taxon>
        <taxon>Asanoa</taxon>
    </lineage>
</organism>
<name>A0A1H3UFS3_9ACTN</name>
<protein>
    <submittedName>
        <fullName evidence="4">Leader peptidase (Prepilin peptidase) / N-methyltransferase</fullName>
    </submittedName>
</protein>
<keyword evidence="2" id="KW-1133">Transmembrane helix</keyword>
<keyword evidence="4" id="KW-0808">Transferase</keyword>
<feature type="transmembrane region" description="Helical" evidence="2">
    <location>
        <begin position="138"/>
        <end position="156"/>
    </location>
</feature>
<dbReference type="GO" id="GO:0004190">
    <property type="term" value="F:aspartic-type endopeptidase activity"/>
    <property type="evidence" value="ECO:0007669"/>
    <property type="project" value="InterPro"/>
</dbReference>
<evidence type="ECO:0000256" key="2">
    <source>
        <dbReference type="SAM" id="Phobius"/>
    </source>
</evidence>
<evidence type="ECO:0000313" key="4">
    <source>
        <dbReference type="EMBL" id="SDZ60901.1"/>
    </source>
</evidence>
<dbReference type="RefSeq" id="WP_373315243.1">
    <property type="nucleotide sequence ID" value="NZ_BOND01000005.1"/>
</dbReference>
<dbReference type="Pfam" id="PF01478">
    <property type="entry name" value="Peptidase_A24"/>
    <property type="match status" value="1"/>
</dbReference>
<keyword evidence="5" id="KW-1185">Reference proteome</keyword>
<dbReference type="GO" id="GO:0008168">
    <property type="term" value="F:methyltransferase activity"/>
    <property type="evidence" value="ECO:0007669"/>
    <property type="project" value="UniProtKB-KW"/>
</dbReference>